<dbReference type="RefSeq" id="WP_258335328.1">
    <property type="nucleotide sequence ID" value="NZ_JANRHJ010000002.1"/>
</dbReference>
<accession>A0AAW5N3K4</accession>
<dbReference type="Proteomes" id="UP001204579">
    <property type="component" value="Unassembled WGS sequence"/>
</dbReference>
<name>A0AAW5N3K4_9BACT</name>
<dbReference type="InterPro" id="IPR013785">
    <property type="entry name" value="Aldolase_TIM"/>
</dbReference>
<gene>
    <name evidence="3" type="ORF">NW209_02605</name>
</gene>
<dbReference type="Pfam" id="PF00682">
    <property type="entry name" value="HMGL-like"/>
    <property type="match status" value="1"/>
</dbReference>
<sequence>MKNIKILDCTLRDGGRIINCAFPDMEIRQLAIGLADANIDIIEVGFLRDWHNVKYEGNSTFFTDVEQIIPFLDKTKKNMYVAFVDYGMFDFDSLKPYDGRSIDGIRVGFSKKDYDSQFIEIKKCLAEVKNKGYKLFVQGVNSLSYSDKELLDLVDSVNEIHPDGFGIVDTYGAMYIDDVDRIYSLVDHNLNEDIAIDFHSHNNYQLSFAFAQEIIKLSHSKRQIIIDATLNGMGKCAGNLNTELIVDFLVRKMNYTYNLDAILDLIDNHIYNYQLEHKWGYSIPALMGGIYKSHPNNIIYLTEKFRLATKDIKYIISMMDSSKRTRYDYDYIKLMYNEYNHTKVDDKEVLNVLKQKLSKKKILLLLPGISILENIEKIKKKVIEENLIVIFVNFYEQYFEGAETWLFFGSEKRYTEFRETYSGKNVIVTSNVKNISNNDLVVNYDSCIDREEEYSDNTMLMLLKLLRRLDIIQFYIAGFDGYSNNKNYYDSSKFSEKRFVEKYDEINNQLTKLLKRYVCTLEDTHNIQFLTPSIYSHLFK</sequence>
<dbReference type="GO" id="GO:0003852">
    <property type="term" value="F:2-isopropylmalate synthase activity"/>
    <property type="evidence" value="ECO:0007669"/>
    <property type="project" value="TreeGrafter"/>
</dbReference>
<evidence type="ECO:0000313" key="4">
    <source>
        <dbReference type="Proteomes" id="UP001204579"/>
    </source>
</evidence>
<feature type="domain" description="Pyruvate carboxyltransferase" evidence="2">
    <location>
        <begin position="111"/>
        <end position="265"/>
    </location>
</feature>
<evidence type="ECO:0000259" key="2">
    <source>
        <dbReference type="Pfam" id="PF00682"/>
    </source>
</evidence>
<organism evidence="3 4">
    <name type="scientific">Phocaeicola barnesiae</name>
    <dbReference type="NCBI Taxonomy" id="376804"/>
    <lineage>
        <taxon>Bacteria</taxon>
        <taxon>Pseudomonadati</taxon>
        <taxon>Bacteroidota</taxon>
        <taxon>Bacteroidia</taxon>
        <taxon>Bacteroidales</taxon>
        <taxon>Bacteroidaceae</taxon>
        <taxon>Phocaeicola</taxon>
    </lineage>
</organism>
<dbReference type="CDD" id="cd07944">
    <property type="entry name" value="DRE_TIM_HOA_like"/>
    <property type="match status" value="1"/>
</dbReference>
<dbReference type="PANTHER" id="PTHR10277">
    <property type="entry name" value="HOMOCITRATE SYNTHASE-RELATED"/>
    <property type="match status" value="1"/>
</dbReference>
<dbReference type="SUPFAM" id="SSF51569">
    <property type="entry name" value="Aldolase"/>
    <property type="match status" value="1"/>
</dbReference>
<evidence type="ECO:0000256" key="1">
    <source>
        <dbReference type="ARBA" id="ARBA00023211"/>
    </source>
</evidence>
<dbReference type="EMBL" id="JANRHJ010000002">
    <property type="protein sequence ID" value="MCR8872921.1"/>
    <property type="molecule type" value="Genomic_DNA"/>
</dbReference>
<reference evidence="3 4" key="1">
    <citation type="submission" date="2022-08" db="EMBL/GenBank/DDBJ databases">
        <authorList>
            <person name="Zeman M."/>
            <person name="Kubasova T."/>
        </authorList>
    </citation>
    <scope>NUCLEOTIDE SEQUENCE [LARGE SCALE GENOMIC DNA]</scope>
    <source>
        <strain evidence="3 4">ET62</strain>
    </source>
</reference>
<protein>
    <submittedName>
        <fullName evidence="3">Aldolase catalytic domain-containing protein</fullName>
    </submittedName>
</protein>
<dbReference type="PANTHER" id="PTHR10277:SF9">
    <property type="entry name" value="2-ISOPROPYLMALATE SYNTHASE 1, CHLOROPLASTIC-RELATED"/>
    <property type="match status" value="1"/>
</dbReference>
<dbReference type="Gene3D" id="3.20.20.70">
    <property type="entry name" value="Aldolase class I"/>
    <property type="match status" value="1"/>
</dbReference>
<dbReference type="InterPro" id="IPR000891">
    <property type="entry name" value="PYR_CT"/>
</dbReference>
<dbReference type="InterPro" id="IPR050073">
    <property type="entry name" value="2-IPM_HCS-like"/>
</dbReference>
<comment type="caution">
    <text evidence="3">The sequence shown here is derived from an EMBL/GenBank/DDBJ whole genome shotgun (WGS) entry which is preliminary data.</text>
</comment>
<keyword evidence="1" id="KW-0464">Manganese</keyword>
<proteinExistence type="predicted"/>
<dbReference type="GO" id="GO:0009098">
    <property type="term" value="P:L-leucine biosynthetic process"/>
    <property type="evidence" value="ECO:0007669"/>
    <property type="project" value="TreeGrafter"/>
</dbReference>
<keyword evidence="4" id="KW-1185">Reference proteome</keyword>
<evidence type="ECO:0000313" key="3">
    <source>
        <dbReference type="EMBL" id="MCR8872921.1"/>
    </source>
</evidence>
<dbReference type="AlphaFoldDB" id="A0AAW5N3K4"/>